<dbReference type="InterPro" id="IPR013083">
    <property type="entry name" value="Znf_RING/FYVE/PHD"/>
</dbReference>
<comment type="catalytic activity">
    <reaction evidence="1">
        <text>S-ubiquitinyl-[E2 ubiquitin-conjugating enzyme]-L-cysteine + [acceptor protein]-L-lysine = [E2 ubiquitin-conjugating enzyme]-L-cysteine + N(6)-ubiquitinyl-[acceptor protein]-L-lysine.</text>
        <dbReference type="EC" id="2.3.2.27"/>
    </reaction>
</comment>
<evidence type="ECO:0000256" key="6">
    <source>
        <dbReference type="ARBA" id="ARBA00022786"/>
    </source>
</evidence>
<evidence type="ECO:0000256" key="4">
    <source>
        <dbReference type="ARBA" id="ARBA00022723"/>
    </source>
</evidence>
<dbReference type="FunFam" id="3.30.40.10:FF:000022">
    <property type="entry name" value="E3 ubiquitin-protein ligase RING1-like"/>
    <property type="match status" value="1"/>
</dbReference>
<dbReference type="PANTHER" id="PTHR15710">
    <property type="entry name" value="E3 UBIQUITIN-PROTEIN LIGASE PRAJA"/>
    <property type="match status" value="1"/>
</dbReference>
<dbReference type="PANTHER" id="PTHR15710:SF208">
    <property type="entry name" value="E3 UBIQUITIN-PROTEIN LIGASE RING1-LIKE"/>
    <property type="match status" value="1"/>
</dbReference>
<keyword evidence="4" id="KW-0479">Metal-binding</keyword>
<feature type="region of interest" description="Disordered" evidence="9">
    <location>
        <begin position="299"/>
        <end position="340"/>
    </location>
</feature>
<evidence type="ECO:0000256" key="5">
    <source>
        <dbReference type="ARBA" id="ARBA00022771"/>
    </source>
</evidence>
<dbReference type="GO" id="GO:0008270">
    <property type="term" value="F:zinc ion binding"/>
    <property type="evidence" value="ECO:0007669"/>
    <property type="project" value="UniProtKB-KW"/>
</dbReference>
<keyword evidence="3" id="KW-0808">Transferase</keyword>
<dbReference type="GO" id="GO:0016567">
    <property type="term" value="P:protein ubiquitination"/>
    <property type="evidence" value="ECO:0007669"/>
    <property type="project" value="TreeGrafter"/>
</dbReference>
<keyword evidence="7" id="KW-0862">Zinc</keyword>
<evidence type="ECO:0000256" key="2">
    <source>
        <dbReference type="ARBA" id="ARBA00012483"/>
    </source>
</evidence>
<accession>A0A0E0HJH8</accession>
<feature type="compositionally biased region" description="Low complexity" evidence="9">
    <location>
        <begin position="321"/>
        <end position="331"/>
    </location>
</feature>
<dbReference type="Pfam" id="PF14369">
    <property type="entry name" value="Zn_ribbon_19"/>
    <property type="match status" value="1"/>
</dbReference>
<dbReference type="GO" id="GO:0061630">
    <property type="term" value="F:ubiquitin protein ligase activity"/>
    <property type="evidence" value="ECO:0007669"/>
    <property type="project" value="UniProtKB-EC"/>
</dbReference>
<keyword evidence="6" id="KW-0833">Ubl conjugation pathway</keyword>
<evidence type="ECO:0000313" key="12">
    <source>
        <dbReference type="Proteomes" id="UP000006591"/>
    </source>
</evidence>
<dbReference type="STRING" id="4536.A0A0E0HJH8"/>
<dbReference type="Pfam" id="PF13639">
    <property type="entry name" value="zf-RING_2"/>
    <property type="match status" value="1"/>
</dbReference>
<feature type="domain" description="RING-type" evidence="10">
    <location>
        <begin position="204"/>
        <end position="245"/>
    </location>
</feature>
<reference evidence="11" key="1">
    <citation type="submission" date="2015-04" db="UniProtKB">
        <authorList>
            <consortium name="EnsemblPlants"/>
        </authorList>
    </citation>
    <scope>IDENTIFICATION</scope>
    <source>
        <strain evidence="11">SL10</strain>
    </source>
</reference>
<dbReference type="Proteomes" id="UP000006591">
    <property type="component" value="Chromosome 6"/>
</dbReference>
<evidence type="ECO:0000259" key="10">
    <source>
        <dbReference type="PROSITE" id="PS50089"/>
    </source>
</evidence>
<dbReference type="HOGENOM" id="CLU_034892_3_3_1"/>
<dbReference type="EnsemblPlants" id="ONIVA06G00050.1">
    <property type="protein sequence ID" value="ONIVA06G00050.1"/>
    <property type="gene ID" value="ONIVA06G00050"/>
</dbReference>
<dbReference type="eggNOG" id="KOG0800">
    <property type="taxonomic scope" value="Eukaryota"/>
</dbReference>
<dbReference type="InterPro" id="IPR001841">
    <property type="entry name" value="Znf_RING"/>
</dbReference>
<sequence>MSSSPAHAQRFYCHQCDRTVPIPPPTSPDADVLCPFCGGGFVEELGEDINPNPNPNPNPSPFLPQHPFFPFASPSFDLRNPSDLAAFFGPPPPPPSPSPAARHFDPSNFLHDHFTGLLSGGATIQIVLEGSSASLPLGGAVAGPGGISLGDYFVGSGLEQLIQQLAENDPNRYGTPPAAKSAVAALPDVAVSADMMAADGGAQCAVCMDDFHLGAAAKQLPCKHVFHKDCILPWLDLHSSCPVCRFELPTDDPHHAHPTLGSHRPAAPASASASPSPAPPPRLAERRFRISLPWPLRAAFGGQAESSNPTNQDPVGGSTDASGSGNNNATGGHRGYDDLD</sequence>
<reference evidence="11" key="2">
    <citation type="submission" date="2018-04" db="EMBL/GenBank/DDBJ databases">
        <title>OnivRS2 (Oryza nivara Reference Sequence Version 2).</title>
        <authorList>
            <person name="Zhang J."/>
            <person name="Kudrna D."/>
            <person name="Lee S."/>
            <person name="Talag J."/>
            <person name="Rajasekar S."/>
            <person name="Welchert J."/>
            <person name="Hsing Y.-I."/>
            <person name="Wing R.A."/>
        </authorList>
    </citation>
    <scope>NUCLEOTIDE SEQUENCE [LARGE SCALE GENOMIC DNA]</scope>
    <source>
        <strain evidence="11">SL10</strain>
    </source>
</reference>
<dbReference type="SUPFAM" id="SSF57850">
    <property type="entry name" value="RING/U-box"/>
    <property type="match status" value="1"/>
</dbReference>
<protein>
    <recommendedName>
        <fullName evidence="2">RING-type E3 ubiquitin transferase</fullName>
        <ecNumber evidence="2">2.3.2.27</ecNumber>
    </recommendedName>
</protein>
<evidence type="ECO:0000256" key="1">
    <source>
        <dbReference type="ARBA" id="ARBA00000900"/>
    </source>
</evidence>
<feature type="compositionally biased region" description="Low complexity" evidence="9">
    <location>
        <begin position="265"/>
        <end position="275"/>
    </location>
</feature>
<keyword evidence="12" id="KW-1185">Reference proteome</keyword>
<proteinExistence type="predicted"/>
<name>A0A0E0HJH8_ORYNI</name>
<dbReference type="EC" id="2.3.2.27" evidence="2"/>
<dbReference type="OMA" id="EYENPIP"/>
<feature type="region of interest" description="Disordered" evidence="9">
    <location>
        <begin position="255"/>
        <end position="283"/>
    </location>
</feature>
<evidence type="ECO:0000313" key="11">
    <source>
        <dbReference type="EnsemblPlants" id="ONIVA06G00050.1"/>
    </source>
</evidence>
<dbReference type="Gramene" id="ONIVA06G00050.1">
    <property type="protein sequence ID" value="ONIVA06G00050.1"/>
    <property type="gene ID" value="ONIVA06G00050"/>
</dbReference>
<dbReference type="AlphaFoldDB" id="A0A0E0HJH8"/>
<dbReference type="Gene3D" id="3.30.40.10">
    <property type="entry name" value="Zinc/RING finger domain, C3HC4 (zinc finger)"/>
    <property type="match status" value="1"/>
</dbReference>
<dbReference type="SMART" id="SM00184">
    <property type="entry name" value="RING"/>
    <property type="match status" value="1"/>
</dbReference>
<organism evidence="11">
    <name type="scientific">Oryza nivara</name>
    <name type="common">Indian wild rice</name>
    <name type="synonym">Oryza sativa f. spontanea</name>
    <dbReference type="NCBI Taxonomy" id="4536"/>
    <lineage>
        <taxon>Eukaryota</taxon>
        <taxon>Viridiplantae</taxon>
        <taxon>Streptophyta</taxon>
        <taxon>Embryophyta</taxon>
        <taxon>Tracheophyta</taxon>
        <taxon>Spermatophyta</taxon>
        <taxon>Magnoliopsida</taxon>
        <taxon>Liliopsida</taxon>
        <taxon>Poales</taxon>
        <taxon>Poaceae</taxon>
        <taxon>BOP clade</taxon>
        <taxon>Oryzoideae</taxon>
        <taxon>Oryzeae</taxon>
        <taxon>Oryzinae</taxon>
        <taxon>Oryza</taxon>
    </lineage>
</organism>
<dbReference type="GO" id="GO:0005737">
    <property type="term" value="C:cytoplasm"/>
    <property type="evidence" value="ECO:0007669"/>
    <property type="project" value="TreeGrafter"/>
</dbReference>
<evidence type="ECO:0000256" key="8">
    <source>
        <dbReference type="PROSITE-ProRule" id="PRU00175"/>
    </source>
</evidence>
<feature type="compositionally biased region" description="Polar residues" evidence="9">
    <location>
        <begin position="304"/>
        <end position="313"/>
    </location>
</feature>
<dbReference type="CDD" id="cd16667">
    <property type="entry name" value="RING-H2_RNF126-like"/>
    <property type="match status" value="1"/>
</dbReference>
<evidence type="ECO:0000256" key="7">
    <source>
        <dbReference type="ARBA" id="ARBA00022833"/>
    </source>
</evidence>
<dbReference type="PROSITE" id="PS50089">
    <property type="entry name" value="ZF_RING_2"/>
    <property type="match status" value="1"/>
</dbReference>
<evidence type="ECO:0000256" key="9">
    <source>
        <dbReference type="SAM" id="MobiDB-lite"/>
    </source>
</evidence>
<keyword evidence="5 8" id="KW-0863">Zinc-finger</keyword>
<evidence type="ECO:0000256" key="3">
    <source>
        <dbReference type="ARBA" id="ARBA00022679"/>
    </source>
</evidence>
<dbReference type="InterPro" id="IPR039525">
    <property type="entry name" value="RNF126-like_zinc-ribbon"/>
</dbReference>